<dbReference type="Pfam" id="PF11911">
    <property type="entry name" value="DUF3429"/>
    <property type="match status" value="1"/>
</dbReference>
<sequence>MQSSNSIPAPARLLGLSGLLPQLLCLGTALLDPVPPDTSGFAALGLVYAALILSFLGGLWWMAALLQGLSQTWPYLVAVVPSLLGWIALWPLAIGFDGIGTSLVLVGLLLLATPLVDRHLAKRITLPEGWIRLRVIMATGLGTLTLSLGLI</sequence>
<reference evidence="2 3" key="1">
    <citation type="submission" date="2017-07" db="EMBL/GenBank/DDBJ databases">
        <title>Niveispirillum cyanobacteriorum sp. nov., isolated from cyanobacterial aggregates in a eutrophic lake.</title>
        <authorList>
            <person name="Cai H."/>
        </authorList>
    </citation>
    <scope>NUCLEOTIDE SEQUENCE [LARGE SCALE GENOMIC DNA]</scope>
    <source>
        <strain evidence="3">TH1-14</strain>
    </source>
</reference>
<keyword evidence="1" id="KW-0812">Transmembrane</keyword>
<keyword evidence="1" id="KW-0472">Membrane</keyword>
<keyword evidence="1" id="KW-1133">Transmembrane helix</keyword>
<keyword evidence="3" id="KW-1185">Reference proteome</keyword>
<protein>
    <recommendedName>
        <fullName evidence="4">DUF3429 domain-containing protein</fullName>
    </recommendedName>
</protein>
<proteinExistence type="predicted"/>
<dbReference type="AlphaFoldDB" id="A0A255YYC1"/>
<dbReference type="Proteomes" id="UP000216998">
    <property type="component" value="Unassembled WGS sequence"/>
</dbReference>
<feature type="transmembrane region" description="Helical" evidence="1">
    <location>
        <begin position="99"/>
        <end position="117"/>
    </location>
</feature>
<evidence type="ECO:0000313" key="3">
    <source>
        <dbReference type="Proteomes" id="UP000216998"/>
    </source>
</evidence>
<evidence type="ECO:0000313" key="2">
    <source>
        <dbReference type="EMBL" id="OYQ34243.1"/>
    </source>
</evidence>
<feature type="transmembrane region" description="Helical" evidence="1">
    <location>
        <begin position="73"/>
        <end position="93"/>
    </location>
</feature>
<accession>A0A255YYC1</accession>
<evidence type="ECO:0000256" key="1">
    <source>
        <dbReference type="SAM" id="Phobius"/>
    </source>
</evidence>
<dbReference type="EMBL" id="NOXU01000029">
    <property type="protein sequence ID" value="OYQ34243.1"/>
    <property type="molecule type" value="Genomic_DNA"/>
</dbReference>
<dbReference type="RefSeq" id="WP_094456653.1">
    <property type="nucleotide sequence ID" value="NZ_NOXU01000029.1"/>
</dbReference>
<evidence type="ECO:0008006" key="4">
    <source>
        <dbReference type="Google" id="ProtNLM"/>
    </source>
</evidence>
<dbReference type="OrthoDB" id="5297436at2"/>
<feature type="transmembrane region" description="Helical" evidence="1">
    <location>
        <begin position="41"/>
        <end position="61"/>
    </location>
</feature>
<name>A0A255YYC1_9PROT</name>
<comment type="caution">
    <text evidence="2">The sequence shown here is derived from an EMBL/GenBank/DDBJ whole genome shotgun (WGS) entry which is preliminary data.</text>
</comment>
<organism evidence="2 3">
    <name type="scientific">Niveispirillum lacus</name>
    <dbReference type="NCBI Taxonomy" id="1981099"/>
    <lineage>
        <taxon>Bacteria</taxon>
        <taxon>Pseudomonadati</taxon>
        <taxon>Pseudomonadota</taxon>
        <taxon>Alphaproteobacteria</taxon>
        <taxon>Rhodospirillales</taxon>
        <taxon>Azospirillaceae</taxon>
        <taxon>Niveispirillum</taxon>
    </lineage>
</organism>
<gene>
    <name evidence="2" type="ORF">CHU95_12405</name>
</gene>
<dbReference type="InterPro" id="IPR021836">
    <property type="entry name" value="DUF3429"/>
</dbReference>